<dbReference type="PATRIC" id="fig|1150600.3.peg.1445"/>
<reference evidence="1 2" key="1">
    <citation type="journal article" date="2013" name="Genome Announc.">
        <title>Draft Genome Sequence of Arcticibacter svalbardensis Strain MN12-7T, a Member of the Family Sphingobacteriaceae Isolated from an Arctic Soil Sample.</title>
        <authorList>
            <person name="Shivaji S."/>
            <person name="Ara S."/>
            <person name="Prasad S."/>
            <person name="Manasa B.P."/>
            <person name="Begum Z."/>
            <person name="Singh A."/>
            <person name="Kumar Pinnaka A."/>
        </authorList>
    </citation>
    <scope>NUCLEOTIDE SEQUENCE [LARGE SCALE GENOMIC DNA]</scope>
    <source>
        <strain evidence="1 2">MN12-7</strain>
    </source>
</reference>
<sequence length="98" mass="11492">MPSLTKFLIPVSQDSRLHPAHICLFISLFSLWERSRFISPFRISRRQLMKISKIKSTATYHKCIRELVSYGYIDYEPSYDHFKGSQVVIHDGLFTPDV</sequence>
<dbReference type="OrthoDB" id="1442826at2"/>
<organism evidence="1 2">
    <name type="scientific">Arcticibacter svalbardensis MN12-7</name>
    <dbReference type="NCBI Taxonomy" id="1150600"/>
    <lineage>
        <taxon>Bacteria</taxon>
        <taxon>Pseudomonadati</taxon>
        <taxon>Bacteroidota</taxon>
        <taxon>Sphingobacteriia</taxon>
        <taxon>Sphingobacteriales</taxon>
        <taxon>Sphingobacteriaceae</taxon>
        <taxon>Arcticibacter</taxon>
    </lineage>
</organism>
<proteinExistence type="predicted"/>
<keyword evidence="2" id="KW-1185">Reference proteome</keyword>
<protein>
    <submittedName>
        <fullName evidence="1">Uncharacterized protein</fullName>
    </submittedName>
</protein>
<accession>R9GUJ7</accession>
<gene>
    <name evidence="1" type="ORF">ADIARSV_1475</name>
</gene>
<dbReference type="Proteomes" id="UP000014174">
    <property type="component" value="Unassembled WGS sequence"/>
</dbReference>
<dbReference type="AlphaFoldDB" id="R9GUJ7"/>
<name>R9GUJ7_9SPHI</name>
<dbReference type="eggNOG" id="ENOG502Z7WP">
    <property type="taxonomic scope" value="Bacteria"/>
</dbReference>
<comment type="caution">
    <text evidence="1">The sequence shown here is derived from an EMBL/GenBank/DDBJ whole genome shotgun (WGS) entry which is preliminary data.</text>
</comment>
<dbReference type="STRING" id="1150600.ADIARSV_1475"/>
<evidence type="ECO:0000313" key="2">
    <source>
        <dbReference type="Proteomes" id="UP000014174"/>
    </source>
</evidence>
<dbReference type="RefSeq" id="WP_016194711.1">
    <property type="nucleotide sequence ID" value="NZ_AQPN01000054.1"/>
</dbReference>
<evidence type="ECO:0000313" key="1">
    <source>
        <dbReference type="EMBL" id="EOR95363.1"/>
    </source>
</evidence>
<dbReference type="EMBL" id="AQPN01000054">
    <property type="protein sequence ID" value="EOR95363.1"/>
    <property type="molecule type" value="Genomic_DNA"/>
</dbReference>